<dbReference type="EMBL" id="SLWS01000006">
    <property type="protein sequence ID" value="TCO56928.1"/>
    <property type="molecule type" value="Genomic_DNA"/>
</dbReference>
<gene>
    <name evidence="3" type="ORF">EV192_106403</name>
</gene>
<dbReference type="SUPFAM" id="SSF47090">
    <property type="entry name" value="PGBD-like"/>
    <property type="match status" value="1"/>
</dbReference>
<evidence type="ECO:0000313" key="4">
    <source>
        <dbReference type="Proteomes" id="UP000295680"/>
    </source>
</evidence>
<dbReference type="AlphaFoldDB" id="A0A4R2JIX2"/>
<dbReference type="Gene3D" id="2.40.420.20">
    <property type="match status" value="1"/>
</dbReference>
<comment type="caution">
    <text evidence="3">The sequence shown here is derived from an EMBL/GenBank/DDBJ whole genome shotgun (WGS) entry which is preliminary data.</text>
</comment>
<dbReference type="Proteomes" id="UP000295680">
    <property type="component" value="Unassembled WGS sequence"/>
</dbReference>
<evidence type="ECO:0000313" key="3">
    <source>
        <dbReference type="EMBL" id="TCO56928.1"/>
    </source>
</evidence>
<sequence>MQGQDPGTARTVTSKRATSRQARLAIGVAAAVVVVGAGGVAAFGLGGSEPAPPPAAGLPPGTAKVTQTTLTSTEKVSGTLGYGTSTPVLRSGSGTVTWLPAAGDIVTRGKTMYSVDDHPVPTLYGSVPPYRALKSGTTGNDVRELEENLKALGYTGFTVDDDFTSSTATAVRKWQKDLGRDETGVVQPADVAVVPGDARVVELKAQVGGPANGQVLTYTGTTRTVTVDLDVAKQHLVSQGVTATVTLPDGKNVAGTVTSVGSVATAKPAQQGQSPTSTIQVVVALADQAAAGKLDAAPVDITLVSDKRENVFAVPVGALVALAEGGYGVQVVDGSGTHYVQVKTGMFANGQVEISGTGVSVGIVVGVPR</sequence>
<dbReference type="Gene3D" id="1.10.101.10">
    <property type="entry name" value="PGBD-like superfamily/PGBD"/>
    <property type="match status" value="1"/>
</dbReference>
<evidence type="ECO:0000256" key="1">
    <source>
        <dbReference type="SAM" id="Phobius"/>
    </source>
</evidence>
<accession>A0A4R2JIX2</accession>
<name>A0A4R2JIX2_9PSEU</name>
<reference evidence="3 4" key="1">
    <citation type="submission" date="2019-03" db="EMBL/GenBank/DDBJ databases">
        <title>Genomic Encyclopedia of Type Strains, Phase IV (KMG-IV): sequencing the most valuable type-strain genomes for metagenomic binning, comparative biology and taxonomic classification.</title>
        <authorList>
            <person name="Goeker M."/>
        </authorList>
    </citation>
    <scope>NUCLEOTIDE SEQUENCE [LARGE SCALE GENOMIC DNA]</scope>
    <source>
        <strain evidence="3 4">DSM 45934</strain>
    </source>
</reference>
<feature type="transmembrane region" description="Helical" evidence="1">
    <location>
        <begin position="24"/>
        <end position="45"/>
    </location>
</feature>
<protein>
    <submittedName>
        <fullName evidence="3">Putative peptidoglycan binding protein</fullName>
    </submittedName>
</protein>
<dbReference type="InterPro" id="IPR036366">
    <property type="entry name" value="PGBDSf"/>
</dbReference>
<dbReference type="Pfam" id="PF01471">
    <property type="entry name" value="PG_binding_1"/>
    <property type="match status" value="1"/>
</dbReference>
<keyword evidence="4" id="KW-1185">Reference proteome</keyword>
<feature type="domain" description="Peptidoglycan binding-like" evidence="2">
    <location>
        <begin position="138"/>
        <end position="188"/>
    </location>
</feature>
<dbReference type="InterPro" id="IPR036365">
    <property type="entry name" value="PGBD-like_sf"/>
</dbReference>
<evidence type="ECO:0000259" key="2">
    <source>
        <dbReference type="Pfam" id="PF01471"/>
    </source>
</evidence>
<keyword evidence="1" id="KW-0472">Membrane</keyword>
<keyword evidence="1" id="KW-1133">Transmembrane helix</keyword>
<proteinExistence type="predicted"/>
<keyword evidence="1" id="KW-0812">Transmembrane</keyword>
<organism evidence="3 4">
    <name type="scientific">Actinocrispum wychmicini</name>
    <dbReference type="NCBI Taxonomy" id="1213861"/>
    <lineage>
        <taxon>Bacteria</taxon>
        <taxon>Bacillati</taxon>
        <taxon>Actinomycetota</taxon>
        <taxon>Actinomycetes</taxon>
        <taxon>Pseudonocardiales</taxon>
        <taxon>Pseudonocardiaceae</taxon>
        <taxon>Actinocrispum</taxon>
    </lineage>
</organism>
<dbReference type="InterPro" id="IPR002477">
    <property type="entry name" value="Peptidoglycan-bd-like"/>
</dbReference>